<dbReference type="Proteomes" id="UP000253664">
    <property type="component" value="Unassembled WGS sequence"/>
</dbReference>
<feature type="region of interest" description="Disordered" evidence="1">
    <location>
        <begin position="184"/>
        <end position="208"/>
    </location>
</feature>
<feature type="compositionally biased region" description="Basic residues" evidence="1">
    <location>
        <begin position="1"/>
        <end position="11"/>
    </location>
</feature>
<dbReference type="EMBL" id="LKCN02000011">
    <property type="protein sequence ID" value="RCI10900.1"/>
    <property type="molecule type" value="Genomic_DNA"/>
</dbReference>
<reference evidence="2 3" key="1">
    <citation type="journal article" date="2015" name="BMC Genomics">
        <title>Insights from the genome of Ophiocordyceps polyrhachis-furcata to pathogenicity and host specificity in insect fungi.</title>
        <authorList>
            <person name="Wichadakul D."/>
            <person name="Kobmoo N."/>
            <person name="Ingsriswang S."/>
            <person name="Tangphatsornruang S."/>
            <person name="Chantasingh D."/>
            <person name="Luangsa-ard J.J."/>
            <person name="Eurwilaichitr L."/>
        </authorList>
    </citation>
    <scope>NUCLEOTIDE SEQUENCE [LARGE SCALE GENOMIC DNA]</scope>
    <source>
        <strain evidence="2 3">BCC 54312</strain>
    </source>
</reference>
<feature type="compositionally biased region" description="Low complexity" evidence="1">
    <location>
        <begin position="302"/>
        <end position="318"/>
    </location>
</feature>
<feature type="region of interest" description="Disordered" evidence="1">
    <location>
        <begin position="1"/>
        <end position="86"/>
    </location>
</feature>
<evidence type="ECO:0000256" key="1">
    <source>
        <dbReference type="SAM" id="MobiDB-lite"/>
    </source>
</evidence>
<protein>
    <submittedName>
        <fullName evidence="2">Uncharacterized protein</fullName>
    </submittedName>
</protein>
<accession>A0A367L8Z9</accession>
<dbReference type="AlphaFoldDB" id="A0A367L8Z9"/>
<proteinExistence type="predicted"/>
<sequence>MTHPRARRRSGHSPNPSHTPAATVGPPQEHRTEKRKIRETHRRAQKQTKRRHTINNPHASTHHSKGDAFSPTPRTRDSQIKTRTRARTKNVLDDADPRDGNATYATMDPPGANVGAVRLVRRAVRGEGDLQDMARMDEAVAEPARARNGDTPGRRAVMTPVFQARAERLQNMLAAARIAPRPVQDAFAPPASPGQETNNNNNNNNALVPSSSAMMLPAYPTTPQRGTNSAMAIMQQQQMQQWGAIAQGLNNFAARQDEALRRQADLQQAILDGQEQQRADARQANAAILAALQGLAAVSAPSAPASSTASGFTPSSSANSLPDVTPTARRTTVASVRGHARRGSLNTPTRVRWARNVNPRGQETHNEEGEGEQE</sequence>
<gene>
    <name evidence="2" type="ORF">L249_5390</name>
</gene>
<dbReference type="OrthoDB" id="10683308at2759"/>
<comment type="caution">
    <text evidence="2">The sequence shown here is derived from an EMBL/GenBank/DDBJ whole genome shotgun (WGS) entry which is preliminary data.</text>
</comment>
<organism evidence="2 3">
    <name type="scientific">Ophiocordyceps polyrhachis-furcata BCC 54312</name>
    <dbReference type="NCBI Taxonomy" id="1330021"/>
    <lineage>
        <taxon>Eukaryota</taxon>
        <taxon>Fungi</taxon>
        <taxon>Dikarya</taxon>
        <taxon>Ascomycota</taxon>
        <taxon>Pezizomycotina</taxon>
        <taxon>Sordariomycetes</taxon>
        <taxon>Hypocreomycetidae</taxon>
        <taxon>Hypocreales</taxon>
        <taxon>Ophiocordycipitaceae</taxon>
        <taxon>Ophiocordyceps</taxon>
    </lineage>
</organism>
<feature type="compositionally biased region" description="Basic residues" evidence="1">
    <location>
        <begin position="33"/>
        <end position="53"/>
    </location>
</feature>
<feature type="region of interest" description="Disordered" evidence="1">
    <location>
        <begin position="302"/>
        <end position="374"/>
    </location>
</feature>
<evidence type="ECO:0000313" key="2">
    <source>
        <dbReference type="EMBL" id="RCI10900.1"/>
    </source>
</evidence>
<name>A0A367L8Z9_9HYPO</name>
<feature type="non-terminal residue" evidence="2">
    <location>
        <position position="374"/>
    </location>
</feature>
<evidence type="ECO:0000313" key="3">
    <source>
        <dbReference type="Proteomes" id="UP000253664"/>
    </source>
</evidence>
<keyword evidence="3" id="KW-1185">Reference proteome</keyword>